<name>A0A8I7B7B3_HORVV</name>
<dbReference type="Proteomes" id="UP000011116">
    <property type="component" value="Chromosome 2H"/>
</dbReference>
<comment type="similarity">
    <text evidence="1">Belongs to the ARG7 family.</text>
</comment>
<protein>
    <submittedName>
        <fullName evidence="2">Uncharacterized protein</fullName>
    </submittedName>
</protein>
<dbReference type="Gramene" id="HORVU.MOREX.r2.2HG0150500.1">
    <property type="protein sequence ID" value="HORVU.MOREX.r2.2HG0150500.1.CDS.1"/>
    <property type="gene ID" value="HORVU.MOREX.r2.2HG0150500"/>
</dbReference>
<sequence>MAAYICRIYAATTQTYGHTYVRMVRSSGMKGGRRSNRRLLRSFLGACRRLSAELQLLRAAAPTASAWAQLEDGDEAIPVDVPRGHTVVYVGEELRRYVVRVSSLDHPLFRELLDGAREEYEFAADARLCLPCDEDIFLGVLCHVDPKHEHWRLALCS</sequence>
<reference evidence="2" key="3">
    <citation type="submission" date="2022-01" db="UniProtKB">
        <authorList>
            <consortium name="EnsemblPlants"/>
        </authorList>
    </citation>
    <scope>IDENTIFICATION</scope>
    <source>
        <strain evidence="2">subsp. vulgare</strain>
    </source>
</reference>
<dbReference type="Gramene" id="HORVU.MOREX.r3.2HG0181970.1">
    <property type="protein sequence ID" value="HORVU.MOREX.r3.2HG0181970.1.CDS1"/>
    <property type="gene ID" value="HORVU.MOREX.r3.2HG0181970"/>
</dbReference>
<accession>A0A8I7B7B3</accession>
<evidence type="ECO:0000313" key="3">
    <source>
        <dbReference type="Proteomes" id="UP000011116"/>
    </source>
</evidence>
<dbReference type="OMA" id="YIPCTEH"/>
<keyword evidence="3" id="KW-1185">Reference proteome</keyword>
<dbReference type="Pfam" id="PF02519">
    <property type="entry name" value="Auxin_inducible"/>
    <property type="match status" value="1"/>
</dbReference>
<dbReference type="EnsemblPlants" id="HORVU.MOREX.r3.2HG0181970.1">
    <property type="protein sequence ID" value="HORVU.MOREX.r3.2HG0181970.1.CDS1"/>
    <property type="gene ID" value="HORVU.MOREX.r3.2HG0181970"/>
</dbReference>
<organism evidence="2 3">
    <name type="scientific">Hordeum vulgare subsp. vulgare</name>
    <name type="common">Domesticated barley</name>
    <dbReference type="NCBI Taxonomy" id="112509"/>
    <lineage>
        <taxon>Eukaryota</taxon>
        <taxon>Viridiplantae</taxon>
        <taxon>Streptophyta</taxon>
        <taxon>Embryophyta</taxon>
        <taxon>Tracheophyta</taxon>
        <taxon>Spermatophyta</taxon>
        <taxon>Magnoliopsida</taxon>
        <taxon>Liliopsida</taxon>
        <taxon>Poales</taxon>
        <taxon>Poaceae</taxon>
        <taxon>BOP clade</taxon>
        <taxon>Pooideae</taxon>
        <taxon>Triticodae</taxon>
        <taxon>Triticeae</taxon>
        <taxon>Hordeinae</taxon>
        <taxon>Hordeum</taxon>
    </lineage>
</organism>
<evidence type="ECO:0000313" key="2">
    <source>
        <dbReference type="EnsemblPlants" id="HORVU.MOREX.r3.2HG0181970.1.CDS1"/>
    </source>
</evidence>
<dbReference type="AlphaFoldDB" id="A0A8I7B7B3"/>
<dbReference type="PANTHER" id="PTHR31374">
    <property type="entry name" value="AUXIN-INDUCED PROTEIN-LIKE-RELATED"/>
    <property type="match status" value="1"/>
</dbReference>
<dbReference type="InterPro" id="IPR003676">
    <property type="entry name" value="SAUR_fam"/>
</dbReference>
<dbReference type="PANTHER" id="PTHR31374:SF9">
    <property type="entry name" value="AUXIN-RESPONSIVE FAMILY PROTEIN"/>
    <property type="match status" value="1"/>
</dbReference>
<dbReference type="GO" id="GO:0009733">
    <property type="term" value="P:response to auxin"/>
    <property type="evidence" value="ECO:0007669"/>
    <property type="project" value="InterPro"/>
</dbReference>
<evidence type="ECO:0000256" key="1">
    <source>
        <dbReference type="ARBA" id="ARBA00006974"/>
    </source>
</evidence>
<proteinExistence type="inferred from homology"/>
<reference evidence="2" key="2">
    <citation type="submission" date="2020-10" db="EMBL/GenBank/DDBJ databases">
        <authorList>
            <person name="Scholz U."/>
            <person name="Mascher M."/>
            <person name="Fiebig A."/>
        </authorList>
    </citation>
    <scope>NUCLEOTIDE SEQUENCE [LARGE SCALE GENOMIC DNA]</scope>
    <source>
        <strain evidence="2">cv. Morex</strain>
    </source>
</reference>
<reference evidence="3" key="1">
    <citation type="journal article" date="2012" name="Nature">
        <title>A physical, genetic and functional sequence assembly of the barley genome.</title>
        <authorList>
            <consortium name="The International Barley Genome Sequencing Consortium"/>
            <person name="Mayer K.F."/>
            <person name="Waugh R."/>
            <person name="Brown J.W."/>
            <person name="Schulman A."/>
            <person name="Langridge P."/>
            <person name="Platzer M."/>
            <person name="Fincher G.B."/>
            <person name="Muehlbauer G.J."/>
            <person name="Sato K."/>
            <person name="Close T.J."/>
            <person name="Wise R.P."/>
            <person name="Stein N."/>
        </authorList>
    </citation>
    <scope>NUCLEOTIDE SEQUENCE [LARGE SCALE GENOMIC DNA]</scope>
    <source>
        <strain evidence="3">cv. Morex</strain>
    </source>
</reference>